<dbReference type="RefSeq" id="WP_189081597.1">
    <property type="nucleotide sequence ID" value="NZ_BMMX01000029.1"/>
</dbReference>
<dbReference type="Gene3D" id="3.20.20.190">
    <property type="entry name" value="Phosphatidylinositol (PI) phosphodiesterase"/>
    <property type="match status" value="1"/>
</dbReference>
<gene>
    <name evidence="3" type="ORF">GCM10012284_48400</name>
</gene>
<dbReference type="EMBL" id="BMMX01000029">
    <property type="protein sequence ID" value="GGL08216.1"/>
    <property type="molecule type" value="Genomic_DNA"/>
</dbReference>
<dbReference type="PANTHER" id="PTHR46211">
    <property type="entry name" value="GLYCEROPHOSPHORYL DIESTER PHOSPHODIESTERASE"/>
    <property type="match status" value="1"/>
</dbReference>
<sequence>MTRPTSTIGRLLALGSLLTLVGCQSAAPATKPAAAAEQFCAPLPDVIAHRGGTEKSMENTVGAFTAAGEAGVTLWELDVHFDVHGVPVVLHDDTVDRVSPMSGDISTLDVSKGIPTDDGQHIPTLDEVYRVAERFDAHVLTEIKVVPTEAQWAAVADDIDRTIGRPGVTLMSFDRSIVRTAEEEFPDTSTGLIHGAGYLSPEQIHQYGDVFSQSQTSISASRARQWHDGDVDVYAWTVDKEADWQRLSAWPVAGFITNKPIAYTEWAEKQC</sequence>
<feature type="domain" description="GP-PDE" evidence="2">
    <location>
        <begin position="44"/>
        <end position="267"/>
    </location>
</feature>
<dbReference type="SUPFAM" id="SSF51695">
    <property type="entry name" value="PLC-like phosphodiesterases"/>
    <property type="match status" value="1"/>
</dbReference>
<accession>A0A8J3FRM2</accession>
<dbReference type="PROSITE" id="PS51257">
    <property type="entry name" value="PROKAR_LIPOPROTEIN"/>
    <property type="match status" value="1"/>
</dbReference>
<feature type="signal peptide" evidence="1">
    <location>
        <begin position="1"/>
        <end position="26"/>
    </location>
</feature>
<organism evidence="3 4">
    <name type="scientific">Mangrovihabitans endophyticus</name>
    <dbReference type="NCBI Taxonomy" id="1751298"/>
    <lineage>
        <taxon>Bacteria</taxon>
        <taxon>Bacillati</taxon>
        <taxon>Actinomycetota</taxon>
        <taxon>Actinomycetes</taxon>
        <taxon>Micromonosporales</taxon>
        <taxon>Micromonosporaceae</taxon>
        <taxon>Mangrovihabitans</taxon>
    </lineage>
</organism>
<evidence type="ECO:0000259" key="2">
    <source>
        <dbReference type="PROSITE" id="PS51704"/>
    </source>
</evidence>
<evidence type="ECO:0000256" key="1">
    <source>
        <dbReference type="SAM" id="SignalP"/>
    </source>
</evidence>
<dbReference type="InterPro" id="IPR017946">
    <property type="entry name" value="PLC-like_Pdiesterase_TIM-brl"/>
</dbReference>
<comment type="caution">
    <text evidence="3">The sequence shown here is derived from an EMBL/GenBank/DDBJ whole genome shotgun (WGS) entry which is preliminary data.</text>
</comment>
<dbReference type="Proteomes" id="UP000656042">
    <property type="component" value="Unassembled WGS sequence"/>
</dbReference>
<dbReference type="GO" id="GO:0008081">
    <property type="term" value="F:phosphoric diester hydrolase activity"/>
    <property type="evidence" value="ECO:0007669"/>
    <property type="project" value="InterPro"/>
</dbReference>
<keyword evidence="1" id="KW-0732">Signal</keyword>
<dbReference type="PANTHER" id="PTHR46211:SF1">
    <property type="entry name" value="GLYCEROPHOSPHODIESTER PHOSPHODIESTERASE, CYTOPLASMIC"/>
    <property type="match status" value="1"/>
</dbReference>
<keyword evidence="4" id="KW-1185">Reference proteome</keyword>
<dbReference type="PROSITE" id="PS51704">
    <property type="entry name" value="GP_PDE"/>
    <property type="match status" value="1"/>
</dbReference>
<evidence type="ECO:0000313" key="3">
    <source>
        <dbReference type="EMBL" id="GGL08216.1"/>
    </source>
</evidence>
<proteinExistence type="predicted"/>
<reference evidence="3" key="2">
    <citation type="submission" date="2020-09" db="EMBL/GenBank/DDBJ databases">
        <authorList>
            <person name="Sun Q."/>
            <person name="Zhou Y."/>
        </authorList>
    </citation>
    <scope>NUCLEOTIDE SEQUENCE</scope>
    <source>
        <strain evidence="3">CGMCC 4.7299</strain>
    </source>
</reference>
<dbReference type="AlphaFoldDB" id="A0A8J3FRM2"/>
<name>A0A8J3FRM2_9ACTN</name>
<reference evidence="3" key="1">
    <citation type="journal article" date="2014" name="Int. J. Syst. Evol. Microbiol.">
        <title>Complete genome sequence of Corynebacterium casei LMG S-19264T (=DSM 44701T), isolated from a smear-ripened cheese.</title>
        <authorList>
            <consortium name="US DOE Joint Genome Institute (JGI-PGF)"/>
            <person name="Walter F."/>
            <person name="Albersmeier A."/>
            <person name="Kalinowski J."/>
            <person name="Ruckert C."/>
        </authorList>
    </citation>
    <scope>NUCLEOTIDE SEQUENCE</scope>
    <source>
        <strain evidence="3">CGMCC 4.7299</strain>
    </source>
</reference>
<dbReference type="GO" id="GO:0006629">
    <property type="term" value="P:lipid metabolic process"/>
    <property type="evidence" value="ECO:0007669"/>
    <property type="project" value="InterPro"/>
</dbReference>
<dbReference type="InterPro" id="IPR030395">
    <property type="entry name" value="GP_PDE_dom"/>
</dbReference>
<protein>
    <submittedName>
        <fullName evidence="3">Glycerophosphoryl diester phosphodiesterase</fullName>
    </submittedName>
</protein>
<feature type="chain" id="PRO_5039158440" evidence="1">
    <location>
        <begin position="27"/>
        <end position="271"/>
    </location>
</feature>
<evidence type="ECO:0000313" key="4">
    <source>
        <dbReference type="Proteomes" id="UP000656042"/>
    </source>
</evidence>
<dbReference type="CDD" id="cd08556">
    <property type="entry name" value="GDPD"/>
    <property type="match status" value="1"/>
</dbReference>
<dbReference type="Pfam" id="PF03009">
    <property type="entry name" value="GDPD"/>
    <property type="match status" value="1"/>
</dbReference>